<dbReference type="Pfam" id="PF07929">
    <property type="entry name" value="PRiA4_ORF3"/>
    <property type="match status" value="1"/>
</dbReference>
<dbReference type="AlphaFoldDB" id="A0A0S7BTX6"/>
<proteinExistence type="predicted"/>
<sequence>MHAYRFRMLHEDQEDFLRDFDILASQSFADFHQIIKQSVELSGNELASFFVCDRNWRKKKEITLINMHDDAISQHEEEYEDERRGPKPGRIPIAEMDKVRIKDIIDDPHQRLLYEYDFLNPKTFYIELMRILDADKSSEYPVCVKSTGKFISVVAPIPPLEADGEDEIALLSEFDDILDNEDEDLPEPTFGQDIDFN</sequence>
<dbReference type="SUPFAM" id="SSF159941">
    <property type="entry name" value="MM3350-like"/>
    <property type="match status" value="1"/>
</dbReference>
<dbReference type="RefSeq" id="WP_082189620.1">
    <property type="nucleotide sequence ID" value="NZ_DF968183.1"/>
</dbReference>
<dbReference type="Gene3D" id="3.10.290.30">
    <property type="entry name" value="MM3350-like"/>
    <property type="match status" value="1"/>
</dbReference>
<evidence type="ECO:0000313" key="3">
    <source>
        <dbReference type="Proteomes" id="UP000053091"/>
    </source>
</evidence>
<evidence type="ECO:0000313" key="2">
    <source>
        <dbReference type="EMBL" id="GAP44314.1"/>
    </source>
</evidence>
<dbReference type="STRING" id="1678841.TBC1_12115"/>
<dbReference type="InterPro" id="IPR024047">
    <property type="entry name" value="MM3350-like_sf"/>
</dbReference>
<evidence type="ECO:0000259" key="1">
    <source>
        <dbReference type="Pfam" id="PF07929"/>
    </source>
</evidence>
<dbReference type="EMBL" id="DF968183">
    <property type="protein sequence ID" value="GAP44314.1"/>
    <property type="molecule type" value="Genomic_DNA"/>
</dbReference>
<gene>
    <name evidence="2" type="ORF">TBC1_12115</name>
</gene>
<feature type="domain" description="Plasmid pRiA4b Orf3-like" evidence="1">
    <location>
        <begin position="9"/>
        <end position="148"/>
    </location>
</feature>
<name>A0A0S7BTX6_9BACT</name>
<accession>A0A0S7BTX6</accession>
<keyword evidence="3" id="KW-1185">Reference proteome</keyword>
<organism evidence="2">
    <name type="scientific">Lentimicrobium saccharophilum</name>
    <dbReference type="NCBI Taxonomy" id="1678841"/>
    <lineage>
        <taxon>Bacteria</taxon>
        <taxon>Pseudomonadati</taxon>
        <taxon>Bacteroidota</taxon>
        <taxon>Bacteroidia</taxon>
        <taxon>Bacteroidales</taxon>
        <taxon>Lentimicrobiaceae</taxon>
        <taxon>Lentimicrobium</taxon>
    </lineage>
</organism>
<reference evidence="2" key="1">
    <citation type="journal article" date="2015" name="Genome Announc.">
        <title>Draft Genome Sequence of Bacteroidales Strain TBC1, a Novel Isolate from a Methanogenic Wastewater Treatment System.</title>
        <authorList>
            <person name="Tourlousse D.M."/>
            <person name="Matsuura N."/>
            <person name="Sun L."/>
            <person name="Toyonaga M."/>
            <person name="Kuroda K."/>
            <person name="Ohashi A."/>
            <person name="Cruz R."/>
            <person name="Yamaguchi T."/>
            <person name="Sekiguchi Y."/>
        </authorList>
    </citation>
    <scope>NUCLEOTIDE SEQUENCE [LARGE SCALE GENOMIC DNA]</scope>
    <source>
        <strain evidence="2">TBC1</strain>
    </source>
</reference>
<protein>
    <submittedName>
        <fullName evidence="2">Plasmid pRiA4b ORF-3-like protein</fullName>
    </submittedName>
</protein>
<dbReference type="Proteomes" id="UP000053091">
    <property type="component" value="Unassembled WGS sequence"/>
</dbReference>
<dbReference type="InterPro" id="IPR012912">
    <property type="entry name" value="Plasmid_pRiA4b_Orf3-like"/>
</dbReference>
<dbReference type="OrthoDB" id="666725at2"/>